<dbReference type="InterPro" id="IPR015424">
    <property type="entry name" value="PyrdxlP-dep_Trfase"/>
</dbReference>
<keyword evidence="3" id="KW-0808">Transferase</keyword>
<proteinExistence type="predicted"/>
<feature type="region of interest" description="Disordered" evidence="1">
    <location>
        <begin position="68"/>
        <end position="108"/>
    </location>
</feature>
<dbReference type="GO" id="GO:0047536">
    <property type="term" value="F:2-aminoadipate transaminase activity"/>
    <property type="evidence" value="ECO:0007669"/>
    <property type="project" value="TreeGrafter"/>
</dbReference>
<keyword evidence="4" id="KW-1185">Reference proteome</keyword>
<gene>
    <name evidence="3" type="ORF">B0H63DRAFT_411265</name>
</gene>
<dbReference type="InterPro" id="IPR015421">
    <property type="entry name" value="PyrdxlP-dep_Trfase_major"/>
</dbReference>
<dbReference type="EMBL" id="JAULSW010000002">
    <property type="protein sequence ID" value="KAK3391108.1"/>
    <property type="molecule type" value="Genomic_DNA"/>
</dbReference>
<dbReference type="Gene3D" id="3.90.1150.10">
    <property type="entry name" value="Aspartate Aminotransferase, domain 1"/>
    <property type="match status" value="1"/>
</dbReference>
<evidence type="ECO:0000313" key="4">
    <source>
        <dbReference type="Proteomes" id="UP001285441"/>
    </source>
</evidence>
<comment type="caution">
    <text evidence="3">The sequence shown here is derived from an EMBL/GenBank/DDBJ whole genome shotgun (WGS) entry which is preliminary data.</text>
</comment>
<dbReference type="InterPro" id="IPR015422">
    <property type="entry name" value="PyrdxlP-dep_Trfase_small"/>
</dbReference>
<feature type="compositionally biased region" description="Low complexity" evidence="1">
    <location>
        <begin position="70"/>
        <end position="104"/>
    </location>
</feature>
<dbReference type="PANTHER" id="PTHR42858:SF1">
    <property type="entry name" value="LD15494P"/>
    <property type="match status" value="1"/>
</dbReference>
<dbReference type="GO" id="GO:0030170">
    <property type="term" value="F:pyridoxal phosphate binding"/>
    <property type="evidence" value="ECO:0007669"/>
    <property type="project" value="InterPro"/>
</dbReference>
<reference evidence="3" key="2">
    <citation type="submission" date="2023-06" db="EMBL/GenBank/DDBJ databases">
        <authorList>
            <consortium name="Lawrence Berkeley National Laboratory"/>
            <person name="Haridas S."/>
            <person name="Hensen N."/>
            <person name="Bonometti L."/>
            <person name="Westerberg I."/>
            <person name="Brannstrom I.O."/>
            <person name="Guillou S."/>
            <person name="Cros-Aarteil S."/>
            <person name="Calhoun S."/>
            <person name="Kuo A."/>
            <person name="Mondo S."/>
            <person name="Pangilinan J."/>
            <person name="Riley R."/>
            <person name="LaButti K."/>
            <person name="Andreopoulos B."/>
            <person name="Lipzen A."/>
            <person name="Chen C."/>
            <person name="Yanf M."/>
            <person name="Daum C."/>
            <person name="Ng V."/>
            <person name="Clum A."/>
            <person name="Steindorff A."/>
            <person name="Ohm R."/>
            <person name="Martin F."/>
            <person name="Silar P."/>
            <person name="Natvig D."/>
            <person name="Lalanne C."/>
            <person name="Gautier V."/>
            <person name="Ament-velasquez S.L."/>
            <person name="Kruys A."/>
            <person name="Hutchinson M.I."/>
            <person name="Powell A.J."/>
            <person name="Barry K."/>
            <person name="Miller A.N."/>
            <person name="Grigoriev I.V."/>
            <person name="Debuchy R."/>
            <person name="Gladieux P."/>
            <person name="Thoren M.H."/>
            <person name="Johannesson H."/>
        </authorList>
    </citation>
    <scope>NUCLEOTIDE SEQUENCE</scope>
    <source>
        <strain evidence="3">CBS 232.78</strain>
    </source>
</reference>
<dbReference type="Pfam" id="PF00155">
    <property type="entry name" value="Aminotran_1_2"/>
    <property type="match status" value="1"/>
</dbReference>
<keyword evidence="3" id="KW-0032">Aminotransferase</keyword>
<dbReference type="Gene3D" id="3.40.640.10">
    <property type="entry name" value="Type I PLP-dependent aspartate aminotransferase-like (Major domain)"/>
    <property type="match status" value="1"/>
</dbReference>
<dbReference type="CDD" id="cd00609">
    <property type="entry name" value="AAT_like"/>
    <property type="match status" value="1"/>
</dbReference>
<dbReference type="InterPro" id="IPR004839">
    <property type="entry name" value="Aminotransferase_I/II_large"/>
</dbReference>
<evidence type="ECO:0000256" key="1">
    <source>
        <dbReference type="SAM" id="MobiDB-lite"/>
    </source>
</evidence>
<name>A0AAE0P0I2_9PEZI</name>
<dbReference type="Proteomes" id="UP001285441">
    <property type="component" value="Unassembled WGS sequence"/>
</dbReference>
<dbReference type="SUPFAM" id="SSF53383">
    <property type="entry name" value="PLP-dependent transferases"/>
    <property type="match status" value="1"/>
</dbReference>
<reference evidence="3" key="1">
    <citation type="journal article" date="2023" name="Mol. Phylogenet. Evol.">
        <title>Genome-scale phylogeny and comparative genomics of the fungal order Sordariales.</title>
        <authorList>
            <person name="Hensen N."/>
            <person name="Bonometti L."/>
            <person name="Westerberg I."/>
            <person name="Brannstrom I.O."/>
            <person name="Guillou S."/>
            <person name="Cros-Aarteil S."/>
            <person name="Calhoun S."/>
            <person name="Haridas S."/>
            <person name="Kuo A."/>
            <person name="Mondo S."/>
            <person name="Pangilinan J."/>
            <person name="Riley R."/>
            <person name="LaButti K."/>
            <person name="Andreopoulos B."/>
            <person name="Lipzen A."/>
            <person name="Chen C."/>
            <person name="Yan M."/>
            <person name="Daum C."/>
            <person name="Ng V."/>
            <person name="Clum A."/>
            <person name="Steindorff A."/>
            <person name="Ohm R.A."/>
            <person name="Martin F."/>
            <person name="Silar P."/>
            <person name="Natvig D.O."/>
            <person name="Lalanne C."/>
            <person name="Gautier V."/>
            <person name="Ament-Velasquez S.L."/>
            <person name="Kruys A."/>
            <person name="Hutchinson M.I."/>
            <person name="Powell A.J."/>
            <person name="Barry K."/>
            <person name="Miller A.N."/>
            <person name="Grigoriev I.V."/>
            <person name="Debuchy R."/>
            <person name="Gladieux P."/>
            <person name="Hiltunen Thoren M."/>
            <person name="Johannesson H."/>
        </authorList>
    </citation>
    <scope>NUCLEOTIDE SEQUENCE</scope>
    <source>
        <strain evidence="3">CBS 232.78</strain>
    </source>
</reference>
<evidence type="ECO:0000313" key="3">
    <source>
        <dbReference type="EMBL" id="KAK3391108.1"/>
    </source>
</evidence>
<organism evidence="3 4">
    <name type="scientific">Podospora didyma</name>
    <dbReference type="NCBI Taxonomy" id="330526"/>
    <lineage>
        <taxon>Eukaryota</taxon>
        <taxon>Fungi</taxon>
        <taxon>Dikarya</taxon>
        <taxon>Ascomycota</taxon>
        <taxon>Pezizomycotina</taxon>
        <taxon>Sordariomycetes</taxon>
        <taxon>Sordariomycetidae</taxon>
        <taxon>Sordariales</taxon>
        <taxon>Podosporaceae</taxon>
        <taxon>Podospora</taxon>
    </lineage>
</organism>
<evidence type="ECO:0000259" key="2">
    <source>
        <dbReference type="Pfam" id="PF00155"/>
    </source>
</evidence>
<dbReference type="PANTHER" id="PTHR42858">
    <property type="entry name" value="AMINOTRANSFERASE"/>
    <property type="match status" value="1"/>
</dbReference>
<dbReference type="AlphaFoldDB" id="A0AAE0P0I2"/>
<sequence length="561" mass="60845">MIPRYFGQACSFKRSVLSSLAKGSNKTSVSSSFLVPVPLSPLLPRASFSTATTTTTINMVAEAGMGASGNDTTTKMTQTTTTTTTDKNNKMTKPNMTGQHQQQEQQKKKKKLINLIRGWPSPHLLPADLLAKASARVLSDPGIFVPALQYAPDPGYQPLREELARWLRRAYFPSPDSPLSGGGSGGGKEAENICITGGASQSIACLLQSFTDPGYTRAVWAVAPCYFLACPIFEDAGFKGRLRGVPEDEEGVDLGFLRRGLEGMRRDEDEAPGLDRKIYRHVIYVVPTSANPSGKTMSLRRREGLVKLAREFDALVICDDVYDFLQWPPLLPRLSDIDLALGRSPFDPPGKVFGHAVSNGSFSKLIGPGMRTGWTHSTPDFALGVSKTGSTRSGGAPSQLAAAMIHQMLASGDLDRHLDNKVRPALQARHAAVVQAVKQELGGGDLGVQVLEEGDLGKGMFGGYFLWLTLPEGGPDAATVAEWAKQEENLIVAEGAVFEVIGQEGGEAIRFPRNIRICYSWEEEEDVVEGVKRLERVLRRVRDKPADGRKGGESKGWLNFA</sequence>
<accession>A0AAE0P0I2</accession>
<feature type="domain" description="Aminotransferase class I/classII large" evidence="2">
    <location>
        <begin position="146"/>
        <end position="532"/>
    </location>
</feature>
<protein>
    <submittedName>
        <fullName evidence="3">Aminotransferase</fullName>
    </submittedName>
</protein>